<proteinExistence type="predicted"/>
<dbReference type="AlphaFoldDB" id="A0A2A6FTM7"/>
<evidence type="ECO:0000313" key="1">
    <source>
        <dbReference type="EMBL" id="PDQ36265.1"/>
    </source>
</evidence>
<evidence type="ECO:0008006" key="3">
    <source>
        <dbReference type="Google" id="ProtNLM"/>
    </source>
</evidence>
<organism evidence="1 2">
    <name type="scientific">Candidatus Lumbricidiphila eiseniae</name>
    <dbReference type="NCBI Taxonomy" id="1969409"/>
    <lineage>
        <taxon>Bacteria</taxon>
        <taxon>Bacillati</taxon>
        <taxon>Actinomycetota</taxon>
        <taxon>Actinomycetes</taxon>
        <taxon>Micrococcales</taxon>
        <taxon>Microbacteriaceae</taxon>
        <taxon>Candidatus Lumbricidiphila</taxon>
    </lineage>
</organism>
<name>A0A2A6FTM7_9MICO</name>
<accession>A0A2A6FTM7</accession>
<reference evidence="2" key="1">
    <citation type="submission" date="2017-03" db="EMBL/GenBank/DDBJ databases">
        <authorList>
            <person name="Lund M.B."/>
        </authorList>
    </citation>
    <scope>NUCLEOTIDE SEQUENCE [LARGE SCALE GENOMIC DNA]</scope>
</reference>
<protein>
    <recommendedName>
        <fullName evidence="3">Integrase catalytic domain-containing protein</fullName>
    </recommendedName>
</protein>
<sequence length="64" mass="7380">MTDKDERNRNHEPMAAAGNNKAMESFFTLLQKNILDHRCWATREQLRIATTTCHLPVQQSPSLI</sequence>
<dbReference type="Proteomes" id="UP000219994">
    <property type="component" value="Unassembled WGS sequence"/>
</dbReference>
<comment type="caution">
    <text evidence="1">The sequence shown here is derived from an EMBL/GenBank/DDBJ whole genome shotgun (WGS) entry which is preliminary data.</text>
</comment>
<evidence type="ECO:0000313" key="2">
    <source>
        <dbReference type="Proteomes" id="UP000219994"/>
    </source>
</evidence>
<gene>
    <name evidence="1" type="ORF">B5766_01500</name>
</gene>
<dbReference type="EMBL" id="NAEP01000018">
    <property type="protein sequence ID" value="PDQ36265.1"/>
    <property type="molecule type" value="Genomic_DNA"/>
</dbReference>